<keyword evidence="3" id="KW-1185">Reference proteome</keyword>
<dbReference type="AlphaFoldDB" id="A0A5C6D3X4"/>
<feature type="region of interest" description="Disordered" evidence="1">
    <location>
        <begin position="46"/>
        <end position="81"/>
    </location>
</feature>
<protein>
    <submittedName>
        <fullName evidence="2">Uncharacterized protein</fullName>
    </submittedName>
</protein>
<dbReference type="EMBL" id="SJPV01000016">
    <property type="protein sequence ID" value="TWU31592.1"/>
    <property type="molecule type" value="Genomic_DNA"/>
</dbReference>
<accession>A0A5C6D3X4</accession>
<evidence type="ECO:0000256" key="1">
    <source>
        <dbReference type="SAM" id="MobiDB-lite"/>
    </source>
</evidence>
<evidence type="ECO:0000313" key="3">
    <source>
        <dbReference type="Proteomes" id="UP000319143"/>
    </source>
</evidence>
<dbReference type="Proteomes" id="UP000319143">
    <property type="component" value="Unassembled WGS sequence"/>
</dbReference>
<organism evidence="2 3">
    <name type="scientific">Novipirellula artificiosorum</name>
    <dbReference type="NCBI Taxonomy" id="2528016"/>
    <lineage>
        <taxon>Bacteria</taxon>
        <taxon>Pseudomonadati</taxon>
        <taxon>Planctomycetota</taxon>
        <taxon>Planctomycetia</taxon>
        <taxon>Pirellulales</taxon>
        <taxon>Pirellulaceae</taxon>
        <taxon>Novipirellula</taxon>
    </lineage>
</organism>
<gene>
    <name evidence="2" type="ORF">Poly41_61490</name>
</gene>
<reference evidence="2 3" key="1">
    <citation type="submission" date="2019-02" db="EMBL/GenBank/DDBJ databases">
        <title>Deep-cultivation of Planctomycetes and their phenomic and genomic characterization uncovers novel biology.</title>
        <authorList>
            <person name="Wiegand S."/>
            <person name="Jogler M."/>
            <person name="Boedeker C."/>
            <person name="Pinto D."/>
            <person name="Vollmers J."/>
            <person name="Rivas-Marin E."/>
            <person name="Kohn T."/>
            <person name="Peeters S.H."/>
            <person name="Heuer A."/>
            <person name="Rast P."/>
            <person name="Oberbeckmann S."/>
            <person name="Bunk B."/>
            <person name="Jeske O."/>
            <person name="Meyerdierks A."/>
            <person name="Storesund J.E."/>
            <person name="Kallscheuer N."/>
            <person name="Luecker S."/>
            <person name="Lage O.M."/>
            <person name="Pohl T."/>
            <person name="Merkel B.J."/>
            <person name="Hornburger P."/>
            <person name="Mueller R.-W."/>
            <person name="Bruemmer F."/>
            <person name="Labrenz M."/>
            <person name="Spormann A.M."/>
            <person name="Op Den Camp H."/>
            <person name="Overmann J."/>
            <person name="Amann R."/>
            <person name="Jetten M.S.M."/>
            <person name="Mascher T."/>
            <person name="Medema M.H."/>
            <person name="Devos D.P."/>
            <person name="Kaster A.-K."/>
            <person name="Ovreas L."/>
            <person name="Rohde M."/>
            <person name="Galperin M.Y."/>
            <person name="Jogler C."/>
        </authorList>
    </citation>
    <scope>NUCLEOTIDE SEQUENCE [LARGE SCALE GENOMIC DNA]</scope>
    <source>
        <strain evidence="2 3">Poly41</strain>
    </source>
</reference>
<sequence>MKSLGTLLAVLITLAGFAIKVVRLNRAIHGDSVTSFELGEEAGRYCGSTQNQSSSGFFSSRNSRSKDTAKPASIQSNPFVD</sequence>
<name>A0A5C6D3X4_9BACT</name>
<feature type="compositionally biased region" description="Low complexity" evidence="1">
    <location>
        <begin position="47"/>
        <end position="62"/>
    </location>
</feature>
<comment type="caution">
    <text evidence="2">The sequence shown here is derived from an EMBL/GenBank/DDBJ whole genome shotgun (WGS) entry which is preliminary data.</text>
</comment>
<dbReference type="RefSeq" id="WP_146530868.1">
    <property type="nucleotide sequence ID" value="NZ_SJPV01000016.1"/>
</dbReference>
<proteinExistence type="predicted"/>
<evidence type="ECO:0000313" key="2">
    <source>
        <dbReference type="EMBL" id="TWU31592.1"/>
    </source>
</evidence>